<evidence type="ECO:0000313" key="1">
    <source>
        <dbReference type="EMBL" id="SIR15742.1"/>
    </source>
</evidence>
<protein>
    <submittedName>
        <fullName evidence="1">Fructokinase</fullName>
    </submittedName>
</protein>
<dbReference type="InterPro" id="IPR049874">
    <property type="entry name" value="ROK_cs"/>
</dbReference>
<reference evidence="1 2" key="1">
    <citation type="submission" date="2017-01" db="EMBL/GenBank/DDBJ databases">
        <authorList>
            <person name="Varghese N."/>
            <person name="Submissions S."/>
        </authorList>
    </citation>
    <scope>NUCLEOTIDE SEQUENCE [LARGE SCALE GENOMIC DNA]</scope>
    <source>
        <strain evidence="1 2">ATCC 35905</strain>
    </source>
</reference>
<dbReference type="RefSeq" id="WP_029312230.1">
    <property type="nucleotide sequence ID" value="NZ_DAOMCH010000015.1"/>
</dbReference>
<name>A0A8G2CM38_ACIRU</name>
<sequence length="297" mass="31036">MTYRIGIDLGGTKIEIAALMDSGDLEHRVRVPTPPDYRATIEAIAELVAGTERALGRANGIGIGIPGTISPATGFVKNANSERLNGNPFDKDLEARLGRPVRVSNDANCFAMSEASDGAGAGAHCVFGVIIGTGCGGGIVVGGAVLEGRHRIAGEWGHTPLPWPRSEEVPMRRCWCGKVGCLETYLAGPALAAEADGIGARDAGGLPARAAAGDERAIRALAIHAERLARGLAMIVNILDPDVIVLGGGLSNLDHLYRDVPGLMKPFVISDTFDTPIRRNKHGDSSGVRGAAWLWPA</sequence>
<dbReference type="InterPro" id="IPR043129">
    <property type="entry name" value="ATPase_NBD"/>
</dbReference>
<organism evidence="1 2">
    <name type="scientific">Acidiphilium rubrum</name>
    <dbReference type="NCBI Taxonomy" id="526"/>
    <lineage>
        <taxon>Bacteria</taxon>
        <taxon>Pseudomonadati</taxon>
        <taxon>Pseudomonadota</taxon>
        <taxon>Alphaproteobacteria</taxon>
        <taxon>Acetobacterales</taxon>
        <taxon>Acidocellaceae</taxon>
        <taxon>Acidiphilium</taxon>
    </lineage>
</organism>
<dbReference type="Proteomes" id="UP000186308">
    <property type="component" value="Unassembled WGS sequence"/>
</dbReference>
<dbReference type="AlphaFoldDB" id="A0A8G2CM38"/>
<dbReference type="SUPFAM" id="SSF53067">
    <property type="entry name" value="Actin-like ATPase domain"/>
    <property type="match status" value="1"/>
</dbReference>
<dbReference type="EMBL" id="FTNE01000017">
    <property type="protein sequence ID" value="SIR15742.1"/>
    <property type="molecule type" value="Genomic_DNA"/>
</dbReference>
<keyword evidence="1" id="KW-0808">Transferase</keyword>
<dbReference type="InterPro" id="IPR000600">
    <property type="entry name" value="ROK"/>
</dbReference>
<proteinExistence type="predicted"/>
<dbReference type="Gene3D" id="3.30.420.40">
    <property type="match status" value="2"/>
</dbReference>
<dbReference type="OrthoDB" id="9810372at2"/>
<keyword evidence="1" id="KW-0418">Kinase</keyword>
<accession>A0A8G2CM38</accession>
<dbReference type="Pfam" id="PF00480">
    <property type="entry name" value="ROK"/>
    <property type="match status" value="1"/>
</dbReference>
<evidence type="ECO:0000313" key="2">
    <source>
        <dbReference type="Proteomes" id="UP000186308"/>
    </source>
</evidence>
<dbReference type="PROSITE" id="PS01125">
    <property type="entry name" value="ROK"/>
    <property type="match status" value="1"/>
</dbReference>
<comment type="caution">
    <text evidence="1">The sequence shown here is derived from an EMBL/GenBank/DDBJ whole genome shotgun (WGS) entry which is preliminary data.</text>
</comment>
<keyword evidence="2" id="KW-1185">Reference proteome</keyword>
<gene>
    <name evidence="1" type="ORF">SAMN05421828_11730</name>
</gene>
<dbReference type="PANTHER" id="PTHR18964">
    <property type="entry name" value="ROK (REPRESSOR, ORF, KINASE) FAMILY"/>
    <property type="match status" value="1"/>
</dbReference>
<dbReference type="GO" id="GO:0004396">
    <property type="term" value="F:hexokinase activity"/>
    <property type="evidence" value="ECO:0007669"/>
    <property type="project" value="TreeGrafter"/>
</dbReference>
<dbReference type="PANTHER" id="PTHR18964:SF174">
    <property type="entry name" value="D-ALLOSE KINASE-RELATED"/>
    <property type="match status" value="1"/>
</dbReference>